<dbReference type="OrthoDB" id="9909653at2759"/>
<organism evidence="1 2">
    <name type="scientific">Thamnophis sirtalis</name>
    <dbReference type="NCBI Taxonomy" id="35019"/>
    <lineage>
        <taxon>Eukaryota</taxon>
        <taxon>Metazoa</taxon>
        <taxon>Chordata</taxon>
        <taxon>Craniata</taxon>
        <taxon>Vertebrata</taxon>
        <taxon>Euteleostomi</taxon>
        <taxon>Lepidosauria</taxon>
        <taxon>Squamata</taxon>
        <taxon>Bifurcata</taxon>
        <taxon>Unidentata</taxon>
        <taxon>Episquamata</taxon>
        <taxon>Toxicofera</taxon>
        <taxon>Serpentes</taxon>
        <taxon>Colubroidea</taxon>
        <taxon>Colubridae</taxon>
        <taxon>Natricinae</taxon>
        <taxon>Thamnophis</taxon>
    </lineage>
</organism>
<reference evidence="2" key="1">
    <citation type="submission" date="2025-08" db="UniProtKB">
        <authorList>
            <consortium name="RefSeq"/>
        </authorList>
    </citation>
    <scope>IDENTIFICATION</scope>
    <source>
        <tissue evidence="2">Skeletal muscle</tissue>
    </source>
</reference>
<sequence length="485" mass="55064">MKPECNGTTLPPCIYNNTQYNQFHTSIGIQCYEPKAVGSVTSSIYVYGYKGGSTSLEDQFAQAQKSSGYISHNITRGEKPTTVCFDACLAIDKGQGWGSAGVPCGGQSWEQSYIQYHKYLFTRSTASSYGGYRQPSAYWYTSGRGPNNFNLSITPASTDCRSHHCTPICLSAHVAGTLGTRYYHYGIGIDKTGKDPYGYILVKTEATKLTNQPVKFFWSYEQEIEKLNDLPTPPRAKNMFINLAQEVARELMLKNCFVCGGTTMGDRWPWHVQEANYTEIAQWHGNFTFNNKFNETWQVTSHIVGQICYTRNKNNQTNRNKPMGFLKCSNEWENNTWISQTNMTQPENSLINLTKLQGISDPENDTIEWNSPDGLYWICGNFAYNMLPAGWYGSCILGAIQPSFFLIPIEKKQKLGIPAYDTLERRKRSVNLSKGTKIGNWKDDEWPPERIIAYYDPASWAQDGSWGYRTPIYICLIELLDYKLC</sequence>
<name>A0A6I9Y5Y0_9SAUR</name>
<evidence type="ECO:0000313" key="1">
    <source>
        <dbReference type="Proteomes" id="UP000504617"/>
    </source>
</evidence>
<protein>
    <submittedName>
        <fullName evidence="2">Endogenous retrovirus group 3 member 1 Env polyprotein-like</fullName>
    </submittedName>
</protein>
<dbReference type="GeneID" id="106547512"/>
<evidence type="ECO:0000313" key="2">
    <source>
        <dbReference type="RefSeq" id="XP_013920193.1"/>
    </source>
</evidence>
<dbReference type="InterPro" id="IPR018154">
    <property type="entry name" value="TLV/ENV_coat_polyprotein"/>
</dbReference>
<proteinExistence type="predicted"/>
<keyword evidence="1" id="KW-1185">Reference proteome</keyword>
<gene>
    <name evidence="2" type="primary">LOC106547512</name>
</gene>
<accession>A0A6I9Y5Y0</accession>
<dbReference type="Proteomes" id="UP000504617">
    <property type="component" value="Unplaced"/>
</dbReference>
<dbReference type="RefSeq" id="XP_013920193.1">
    <property type="nucleotide sequence ID" value="XM_014064718.1"/>
</dbReference>
<dbReference type="PANTHER" id="PTHR10424:SF68">
    <property type="entry name" value="ENDOGENOUS RETROVIRUS GROUP 3 MEMBER 1 ENV POLYPROTEIN"/>
    <property type="match status" value="1"/>
</dbReference>
<dbReference type="KEGG" id="tsr:106547512"/>
<dbReference type="AlphaFoldDB" id="A0A6I9Y5Y0"/>
<dbReference type="PANTHER" id="PTHR10424">
    <property type="entry name" value="VIRAL ENVELOPE PROTEIN"/>
    <property type="match status" value="1"/>
</dbReference>